<dbReference type="Proteomes" id="UP001596018">
    <property type="component" value="Unassembled WGS sequence"/>
</dbReference>
<gene>
    <name evidence="5" type="ORF">ACFPK0_09300</name>
</gene>
<protein>
    <recommendedName>
        <fullName evidence="4">Putative pterin-4-alpha-carbinolamine dehydratase</fullName>
        <shortName evidence="4">PHS</shortName>
        <ecNumber evidence="4">4.2.1.96</ecNumber>
    </recommendedName>
    <alternativeName>
        <fullName evidence="4">4-alpha-hydroxy-tetrahydropterin dehydratase</fullName>
    </alternativeName>
    <alternativeName>
        <fullName evidence="4">Pterin carbinolamine dehydratase</fullName>
        <shortName evidence="4">PCD</shortName>
    </alternativeName>
</protein>
<dbReference type="PANTHER" id="PTHR12599">
    <property type="entry name" value="PTERIN-4-ALPHA-CARBINOLAMINE DEHYDRATASE"/>
    <property type="match status" value="1"/>
</dbReference>
<dbReference type="EC" id="4.2.1.96" evidence="4"/>
<dbReference type="HAMAP" id="MF_00434">
    <property type="entry name" value="Pterin_4_alpha"/>
    <property type="match status" value="1"/>
</dbReference>
<reference evidence="6" key="1">
    <citation type="journal article" date="2019" name="Int. J. Syst. Evol. Microbiol.">
        <title>The Global Catalogue of Microorganisms (GCM) 10K type strain sequencing project: providing services to taxonomists for standard genome sequencing and annotation.</title>
        <authorList>
            <consortium name="The Broad Institute Genomics Platform"/>
            <consortium name="The Broad Institute Genome Sequencing Center for Infectious Disease"/>
            <person name="Wu L."/>
            <person name="Ma J."/>
        </authorList>
    </citation>
    <scope>NUCLEOTIDE SEQUENCE [LARGE SCALE GENOMIC DNA]</scope>
    <source>
        <strain evidence="6">KACC 12822</strain>
    </source>
</reference>
<evidence type="ECO:0000256" key="1">
    <source>
        <dbReference type="ARBA" id="ARBA00001554"/>
    </source>
</evidence>
<dbReference type="Pfam" id="PF01329">
    <property type="entry name" value="Pterin_4a"/>
    <property type="match status" value="1"/>
</dbReference>
<accession>A0ABW0JWI9</accession>
<evidence type="ECO:0000256" key="2">
    <source>
        <dbReference type="ARBA" id="ARBA00006472"/>
    </source>
</evidence>
<dbReference type="InterPro" id="IPR036428">
    <property type="entry name" value="PCD_sf"/>
</dbReference>
<keyword evidence="6" id="KW-1185">Reference proteome</keyword>
<dbReference type="Gene3D" id="3.30.1360.20">
    <property type="entry name" value="Transcriptional coactivator/pterin dehydratase"/>
    <property type="match status" value="1"/>
</dbReference>
<evidence type="ECO:0000256" key="3">
    <source>
        <dbReference type="ARBA" id="ARBA00023239"/>
    </source>
</evidence>
<dbReference type="InterPro" id="IPR001533">
    <property type="entry name" value="Pterin_deHydtase"/>
</dbReference>
<dbReference type="RefSeq" id="WP_056078830.1">
    <property type="nucleotide sequence ID" value="NZ_JALBWS010000012.1"/>
</dbReference>
<comment type="caution">
    <text evidence="5">The sequence shown here is derived from an EMBL/GenBank/DDBJ whole genome shotgun (WGS) entry which is preliminary data.</text>
</comment>
<name>A0ABW0JWI9_9GAMM</name>
<evidence type="ECO:0000256" key="4">
    <source>
        <dbReference type="HAMAP-Rule" id="MF_00434"/>
    </source>
</evidence>
<dbReference type="GO" id="GO:0008124">
    <property type="term" value="F:4-alpha-hydroxytetrahydrobiopterin dehydratase activity"/>
    <property type="evidence" value="ECO:0007669"/>
    <property type="project" value="UniProtKB-EC"/>
</dbReference>
<dbReference type="NCBIfam" id="NF002019">
    <property type="entry name" value="PRK00823.1-4"/>
    <property type="match status" value="1"/>
</dbReference>
<comment type="similarity">
    <text evidence="2 4">Belongs to the pterin-4-alpha-carbinolamine dehydratase family.</text>
</comment>
<dbReference type="CDD" id="cd00913">
    <property type="entry name" value="PCD_DCoH_subfamily_a"/>
    <property type="match status" value="1"/>
</dbReference>
<dbReference type="EMBL" id="JBHSMM010000001">
    <property type="protein sequence ID" value="MFC5440206.1"/>
    <property type="molecule type" value="Genomic_DNA"/>
</dbReference>
<comment type="catalytic activity">
    <reaction evidence="1 4">
        <text>(4aS,6R)-4a-hydroxy-L-erythro-5,6,7,8-tetrahydrobiopterin = (6R)-L-erythro-6,7-dihydrobiopterin + H2O</text>
        <dbReference type="Rhea" id="RHEA:11920"/>
        <dbReference type="ChEBI" id="CHEBI:15377"/>
        <dbReference type="ChEBI" id="CHEBI:15642"/>
        <dbReference type="ChEBI" id="CHEBI:43120"/>
        <dbReference type="EC" id="4.2.1.96"/>
    </reaction>
</comment>
<evidence type="ECO:0000313" key="5">
    <source>
        <dbReference type="EMBL" id="MFC5440206.1"/>
    </source>
</evidence>
<evidence type="ECO:0000313" key="6">
    <source>
        <dbReference type="Proteomes" id="UP001596018"/>
    </source>
</evidence>
<organism evidence="5 6">
    <name type="scientific">Rhodanobacter ginsenosidimutans</name>
    <dbReference type="NCBI Taxonomy" id="490571"/>
    <lineage>
        <taxon>Bacteria</taxon>
        <taxon>Pseudomonadati</taxon>
        <taxon>Pseudomonadota</taxon>
        <taxon>Gammaproteobacteria</taxon>
        <taxon>Lysobacterales</taxon>
        <taxon>Rhodanobacteraceae</taxon>
        <taxon>Rhodanobacter</taxon>
    </lineage>
</organism>
<dbReference type="SUPFAM" id="SSF55248">
    <property type="entry name" value="PCD-like"/>
    <property type="match status" value="1"/>
</dbReference>
<sequence length="113" mass="12502">MKANHLSAQHCQPRKGKADAVDASQTAELLQQLPGWKLLDDGTAITKDFRFDDFHHTLGFIAAVGFMANQEDHHPDLEAGYGHCQLTWSTHDVGGLSMNDFICAARVEALLER</sequence>
<dbReference type="PANTHER" id="PTHR12599:SF0">
    <property type="entry name" value="PTERIN-4-ALPHA-CARBINOLAMINE DEHYDRATASE"/>
    <property type="match status" value="1"/>
</dbReference>
<keyword evidence="3 4" id="KW-0456">Lyase</keyword>
<proteinExistence type="inferred from homology"/>